<protein>
    <recommendedName>
        <fullName evidence="3">PPM-type phosphatase domain-containing protein</fullName>
    </recommendedName>
</protein>
<dbReference type="InterPro" id="IPR052016">
    <property type="entry name" value="Bact_Sigma-Reg"/>
</dbReference>
<evidence type="ECO:0000313" key="5">
    <source>
        <dbReference type="Proteomes" id="UP000183940"/>
    </source>
</evidence>
<dbReference type="InterPro" id="IPR001932">
    <property type="entry name" value="PPM-type_phosphatase-like_dom"/>
</dbReference>
<dbReference type="STRING" id="1925591.BI308_15485"/>
<keyword evidence="5" id="KW-1185">Reference proteome</keyword>
<dbReference type="EMBL" id="MLAW01000027">
    <property type="protein sequence ID" value="OJJ24697.1"/>
    <property type="molecule type" value="Genomic_DNA"/>
</dbReference>
<dbReference type="Pfam" id="PF07228">
    <property type="entry name" value="SpoIIE"/>
    <property type="match status" value="1"/>
</dbReference>
<evidence type="ECO:0000313" key="4">
    <source>
        <dbReference type="EMBL" id="OJJ24697.1"/>
    </source>
</evidence>
<evidence type="ECO:0000259" key="3">
    <source>
        <dbReference type="SMART" id="SM00331"/>
    </source>
</evidence>
<evidence type="ECO:0000256" key="1">
    <source>
        <dbReference type="ARBA" id="ARBA00022801"/>
    </source>
</evidence>
<feature type="coiled-coil region" evidence="2">
    <location>
        <begin position="106"/>
        <end position="171"/>
    </location>
</feature>
<dbReference type="GO" id="GO:0016791">
    <property type="term" value="F:phosphatase activity"/>
    <property type="evidence" value="ECO:0007669"/>
    <property type="project" value="TreeGrafter"/>
</dbReference>
<dbReference type="AlphaFoldDB" id="A0A1L9QQ21"/>
<dbReference type="SUPFAM" id="SSF81606">
    <property type="entry name" value="PP2C-like"/>
    <property type="match status" value="1"/>
</dbReference>
<dbReference type="PANTHER" id="PTHR43156">
    <property type="entry name" value="STAGE II SPORULATION PROTEIN E-RELATED"/>
    <property type="match status" value="1"/>
</dbReference>
<gene>
    <name evidence="4" type="ORF">BI308_15485</name>
</gene>
<reference evidence="4" key="1">
    <citation type="submission" date="2016-10" db="EMBL/GenBank/DDBJ databases">
        <title>CRISPR-Cas defence system in Roseofilum reptotaenium: evidence of a bacteriophage-cyanobacterium arms race in the coral black band disease.</title>
        <authorList>
            <person name="Buerger P."/>
            <person name="Wood-Charlson E.M."/>
            <person name="Weynberg K.D."/>
            <person name="Willis B."/>
            <person name="Van Oppen M.J."/>
        </authorList>
    </citation>
    <scope>NUCLEOTIDE SEQUENCE [LARGE SCALE GENOMIC DNA]</scope>
    <source>
        <strain evidence="4">AO1-A</strain>
    </source>
</reference>
<dbReference type="InterPro" id="IPR036457">
    <property type="entry name" value="PPM-type-like_dom_sf"/>
</dbReference>
<dbReference type="SMART" id="SM00331">
    <property type="entry name" value="PP2C_SIG"/>
    <property type="match status" value="1"/>
</dbReference>
<proteinExistence type="predicted"/>
<sequence>MCQLIVPHHIEYLILNQELIVQDYSVGAERFIGEEIALRTGEILHQYFPETVGLEDILDSVLTGELDSFDLKAIARSPNPDTQLYIDLYFIPNPKPSEHHRLILFLEDVTAQMELEQRLVQATNENAIVIYRLQERTTELAAANQEIDHLNQQLKSENIRLSAELEILEEMQQLILPKPEDLASIPELDIAGYMQPADEVGGDYYDVISIDGVITIAIGDVTGHGLESGILMLMAQSAVRTLKEIQENDPIPFLDFLNRTIYKNVERMGIDKNLTLCLLNYADGELTISGQHEEVIIVRQGGKIERIDTIDLGLPIGLDYNIAEFISYTRVTLNAGDGVVLYTDGITEARNRSKKRYGIERLCQIISQNWQNNSNQIKEAIIEDLHQFIGSEKIWDDITFVVFKKNVSI</sequence>
<dbReference type="PANTHER" id="PTHR43156:SF2">
    <property type="entry name" value="STAGE II SPORULATION PROTEIN E"/>
    <property type="match status" value="1"/>
</dbReference>
<organism evidence="4 5">
    <name type="scientific">Roseofilum reptotaenium AO1-A</name>
    <dbReference type="NCBI Taxonomy" id="1925591"/>
    <lineage>
        <taxon>Bacteria</taxon>
        <taxon>Bacillati</taxon>
        <taxon>Cyanobacteriota</taxon>
        <taxon>Cyanophyceae</taxon>
        <taxon>Desertifilales</taxon>
        <taxon>Desertifilaceae</taxon>
        <taxon>Roseofilum</taxon>
    </lineage>
</organism>
<evidence type="ECO:0000256" key="2">
    <source>
        <dbReference type="SAM" id="Coils"/>
    </source>
</evidence>
<accession>A0A1L9QQ21</accession>
<dbReference type="Proteomes" id="UP000183940">
    <property type="component" value="Unassembled WGS sequence"/>
</dbReference>
<dbReference type="Gene3D" id="3.60.40.10">
    <property type="entry name" value="PPM-type phosphatase domain"/>
    <property type="match status" value="1"/>
</dbReference>
<keyword evidence="2" id="KW-0175">Coiled coil</keyword>
<name>A0A1L9QQ21_9CYAN</name>
<keyword evidence="1" id="KW-0378">Hydrolase</keyword>
<comment type="caution">
    <text evidence="4">The sequence shown here is derived from an EMBL/GenBank/DDBJ whole genome shotgun (WGS) entry which is preliminary data.</text>
</comment>
<feature type="domain" description="PPM-type phosphatase" evidence="3">
    <location>
        <begin position="185"/>
        <end position="405"/>
    </location>
</feature>